<sequence>MSIVKQIISNADEELRYPTPGELEMIRSFCKTGASQIQLAKTLESHAPTIVERGTRKFWQICPRTPSNSGSPRKTEAAQRDMSWYIRLISYCLLAGNDQPLREIGLLGMKELYTNIGIPLDNILQYLRCLKAEAIALLSEAEAEAIIPYFDQIIQELVRPGPSYFGIKDRSARQSARQAAA</sequence>
<protein>
    <submittedName>
        <fullName evidence="1">Phycobilisome protein</fullName>
    </submittedName>
</protein>
<evidence type="ECO:0007829" key="2">
    <source>
        <dbReference type="PDB" id="8UHE"/>
    </source>
</evidence>
<organism evidence="1">
    <name type="scientific">Synechococcus sp. (strain ATCC 29403 / PCC 7335)</name>
    <dbReference type="NCBI Taxonomy" id="91464"/>
    <lineage>
        <taxon>Bacteria</taxon>
        <taxon>Bacillati</taxon>
        <taxon>Cyanobacteriota</taxon>
        <taxon>Cyanophyceae</taxon>
        <taxon>Synechococcales</taxon>
        <taxon>Synechococcaceae</taxon>
        <taxon>Synechococcus</taxon>
    </lineage>
</organism>
<dbReference type="PDB" id="8UHE">
    <property type="method" value="EM"/>
    <property type="resolution" value="2.78 A"/>
    <property type="chains" value="C=1-181"/>
</dbReference>
<proteinExistence type="evidence at protein level"/>
<evidence type="ECO:0000313" key="1">
    <source>
        <dbReference type="EMBL" id="EDX86739.1"/>
    </source>
</evidence>
<dbReference type="EMBL" id="DS989904">
    <property type="protein sequence ID" value="EDX86739.1"/>
    <property type="molecule type" value="Genomic_DNA"/>
</dbReference>
<accession>B4WKI4</accession>
<reference evidence="2" key="2">
    <citation type="journal article" date="2024" name="J. Biol. Chem.">
        <title>Structure of the antenna complex expressed during far-red light photoacclimation in Synechococcus sp. PCC 7335.</title>
        <authorList>
            <person name="Gisriel C.J."/>
            <person name="Shen G."/>
            <person name="Brudvig G.W."/>
            <person name="Bryant D.A."/>
        </authorList>
    </citation>
    <scope>STRUCTURE BY ELECTRON MICROSCOPY (2.78 ANGSTROMS) OF 1-181</scope>
</reference>
<keyword evidence="2" id="KW-0002">3D-structure</keyword>
<gene>
    <name evidence="1" type="ORF">S7335_4445</name>
</gene>
<name>A0ACD6B9M9_SYNS7</name>
<reference evidence="1" key="1">
    <citation type="submission" date="2008-07" db="EMBL/GenBank/DDBJ databases">
        <authorList>
            <person name="Tandeau de Marsac N."/>
            <person name="Ferriera S."/>
            <person name="Johnson J."/>
            <person name="Kravitz S."/>
            <person name="Beeson K."/>
            <person name="Sutton G."/>
            <person name="Rogers Y.-H."/>
            <person name="Friedman R."/>
            <person name="Frazier M."/>
            <person name="Venter J.C."/>
        </authorList>
    </citation>
    <scope>NUCLEOTIDE SEQUENCE</scope>
    <source>
        <strain evidence="1">PCC 7335</strain>
    </source>
</reference>
<accession>A0ACD6B9M9</accession>